<name>A0A6I9X4E0_9SAUR</name>
<evidence type="ECO:0000313" key="4">
    <source>
        <dbReference type="RefSeq" id="XP_013909171.1"/>
    </source>
</evidence>
<comment type="caution">
    <text evidence="1">Lacks conserved residue(s) required for the propagation of feature annotation.</text>
</comment>
<keyword evidence="3" id="KW-1185">Reference proteome</keyword>
<dbReference type="GeneID" id="106539027"/>
<dbReference type="KEGG" id="tsr:106539027"/>
<reference evidence="4" key="1">
    <citation type="submission" date="2025-08" db="UniProtKB">
        <authorList>
            <consortium name="RefSeq"/>
        </authorList>
    </citation>
    <scope>IDENTIFICATION</scope>
    <source>
        <tissue evidence="4">Skeletal muscle</tissue>
    </source>
</reference>
<feature type="domain" description="Laminin G" evidence="2">
    <location>
        <begin position="1"/>
        <end position="83"/>
    </location>
</feature>
<dbReference type="InterPro" id="IPR001791">
    <property type="entry name" value="Laminin_G"/>
</dbReference>
<evidence type="ECO:0000313" key="3">
    <source>
        <dbReference type="Proteomes" id="UP000504617"/>
    </source>
</evidence>
<dbReference type="PROSITE" id="PS50025">
    <property type="entry name" value="LAM_G_DOMAIN"/>
    <property type="match status" value="1"/>
</dbReference>
<protein>
    <submittedName>
        <fullName evidence="4">Laminin subunit alpha-5-like</fullName>
    </submittedName>
</protein>
<organism evidence="3 4">
    <name type="scientific">Thamnophis sirtalis</name>
    <dbReference type="NCBI Taxonomy" id="35019"/>
    <lineage>
        <taxon>Eukaryota</taxon>
        <taxon>Metazoa</taxon>
        <taxon>Chordata</taxon>
        <taxon>Craniata</taxon>
        <taxon>Vertebrata</taxon>
        <taxon>Euteleostomi</taxon>
        <taxon>Lepidosauria</taxon>
        <taxon>Squamata</taxon>
        <taxon>Bifurcata</taxon>
        <taxon>Unidentata</taxon>
        <taxon>Episquamata</taxon>
        <taxon>Toxicofera</taxon>
        <taxon>Serpentes</taxon>
        <taxon>Colubroidea</taxon>
        <taxon>Colubridae</taxon>
        <taxon>Natricinae</taxon>
        <taxon>Thamnophis</taxon>
    </lineage>
</organism>
<dbReference type="Gene3D" id="2.60.120.200">
    <property type="match status" value="2"/>
</dbReference>
<sequence>MGTKDRVLVRLEQSTIFMIEQENILQGATSYYLGGVPTSVLPEKLKKLFPKGGSIRGCMKGLKALGKYVDLKRMNTIGVSYGCTLDLLVARSVKLHGSGYLTLSLRNVPPLQDFYTGFSFRTSQSRGLLYQHDTKVGRLGLEGIAS</sequence>
<gene>
    <name evidence="4" type="primary">LOC106539027</name>
</gene>
<evidence type="ECO:0000256" key="1">
    <source>
        <dbReference type="PROSITE-ProRule" id="PRU00122"/>
    </source>
</evidence>
<accession>A0A6I9X4E0</accession>
<dbReference type="OrthoDB" id="6424487at2759"/>
<dbReference type="Proteomes" id="UP000504617">
    <property type="component" value="Unplaced"/>
</dbReference>
<evidence type="ECO:0000259" key="2">
    <source>
        <dbReference type="PROSITE" id="PS50025"/>
    </source>
</evidence>
<dbReference type="AlphaFoldDB" id="A0A6I9X4E0"/>
<dbReference type="RefSeq" id="XP_013909171.1">
    <property type="nucleotide sequence ID" value="XM_014053696.1"/>
</dbReference>
<proteinExistence type="predicted"/>